<dbReference type="Pfam" id="PF00239">
    <property type="entry name" value="Resolvase"/>
    <property type="match status" value="1"/>
</dbReference>
<dbReference type="Proteomes" id="UP001597053">
    <property type="component" value="Unassembled WGS sequence"/>
</dbReference>
<comment type="caution">
    <text evidence="4">The sequence shown here is derived from an EMBL/GenBank/DDBJ whole genome shotgun (WGS) entry which is preliminary data.</text>
</comment>
<dbReference type="Pfam" id="PF07508">
    <property type="entry name" value="Recombinase"/>
    <property type="match status" value="1"/>
</dbReference>
<sequence length="534" mass="60322">MRVLAARRLSREREESTSFARQDEEIQKTVHELGGTVVATADDLDVSAGTTDPFSRPGLGPWLKDPEKISEYDAIAWSKLDRAIRNMNDMSALAVWASEKRKVLIFCSGPSGTLMLDFRRRDPITSLLLQFLAFAAELEWMAISQRTKESSDYLRSVGRYKGGPIPAGYMKMRNPAGQGWVLTHDPDMAPVIQEAVRRVIDGETSEQICRDFTARQILTPKQHSAMRAGKPYELKPWGPSALTNDILRSRNLLGETEYFAKDEDGKALKDENGKRIRRVVRDGSGLPVLRGEALITYEDWERLQAALDRRSVATAPRRHDANPLLGVGKCIVCLANLYRRDWKDGSGKVFSWYYCKNKCTPGINSELLESRILNGIVSTFGHLEVLEKKYVPGEDYSQELAQVRFALDGLAEEYRRGFHNANPERYYERYGKLIEQENGLLAKPSRPAGWEYVKTGKTYGEVFSKASPQERRALLIKAEVIAYVGKPKDDAEKFQLLSHVKLAKPASQGITDLDGSLALHMFFDEEIEKRLQRA</sequence>
<evidence type="ECO:0000313" key="4">
    <source>
        <dbReference type="EMBL" id="MFD0782497.1"/>
    </source>
</evidence>
<dbReference type="Gene3D" id="3.90.1750.20">
    <property type="entry name" value="Putative Large Serine Recombinase, Chain B, Domain 2"/>
    <property type="match status" value="1"/>
</dbReference>
<keyword evidence="2" id="KW-0233">DNA recombination</keyword>
<evidence type="ECO:0000313" key="5">
    <source>
        <dbReference type="Proteomes" id="UP001597053"/>
    </source>
</evidence>
<dbReference type="InterPro" id="IPR050639">
    <property type="entry name" value="SSR_resolvase"/>
</dbReference>
<reference evidence="5" key="1">
    <citation type="journal article" date="2019" name="Int. J. Syst. Evol. Microbiol.">
        <title>The Global Catalogue of Microorganisms (GCM) 10K type strain sequencing project: providing services to taxonomists for standard genome sequencing and annotation.</title>
        <authorList>
            <consortium name="The Broad Institute Genomics Platform"/>
            <consortium name="The Broad Institute Genome Sequencing Center for Infectious Disease"/>
            <person name="Wu L."/>
            <person name="Ma J."/>
        </authorList>
    </citation>
    <scope>NUCLEOTIDE SEQUENCE [LARGE SCALE GENOMIC DNA]</scope>
    <source>
        <strain evidence="5">JCM 32148</strain>
    </source>
</reference>
<name>A0ABW2ZV16_9ACTN</name>
<evidence type="ECO:0000256" key="1">
    <source>
        <dbReference type="ARBA" id="ARBA00023125"/>
    </source>
</evidence>
<accession>A0ABW2ZV16</accession>
<dbReference type="InterPro" id="IPR006119">
    <property type="entry name" value="Resolv_N"/>
</dbReference>
<dbReference type="PROSITE" id="PS51737">
    <property type="entry name" value="RECOMBINASE_DNA_BIND"/>
    <property type="match status" value="1"/>
</dbReference>
<dbReference type="CDD" id="cd00338">
    <property type="entry name" value="Ser_Recombinase"/>
    <property type="match status" value="1"/>
</dbReference>
<evidence type="ECO:0000259" key="3">
    <source>
        <dbReference type="PROSITE" id="PS51737"/>
    </source>
</evidence>
<dbReference type="InterPro" id="IPR011109">
    <property type="entry name" value="DNA_bind_recombinase_dom"/>
</dbReference>
<keyword evidence="5" id="KW-1185">Reference proteome</keyword>
<dbReference type="InterPro" id="IPR036162">
    <property type="entry name" value="Resolvase-like_N_sf"/>
</dbReference>
<dbReference type="InterPro" id="IPR038109">
    <property type="entry name" value="DNA_bind_recomb_sf"/>
</dbReference>
<dbReference type="PANTHER" id="PTHR30461:SF2">
    <property type="entry name" value="SERINE RECOMBINASE PINE-RELATED"/>
    <property type="match status" value="1"/>
</dbReference>
<dbReference type="Gene3D" id="3.40.50.1390">
    <property type="entry name" value="Resolvase, N-terminal catalytic domain"/>
    <property type="match status" value="1"/>
</dbReference>
<keyword evidence="1" id="KW-0238">DNA-binding</keyword>
<evidence type="ECO:0000256" key="2">
    <source>
        <dbReference type="ARBA" id="ARBA00023172"/>
    </source>
</evidence>
<proteinExistence type="predicted"/>
<protein>
    <submittedName>
        <fullName evidence="4">Recombinase family protein</fullName>
    </submittedName>
</protein>
<dbReference type="SUPFAM" id="SSF53041">
    <property type="entry name" value="Resolvase-like"/>
    <property type="match status" value="1"/>
</dbReference>
<organism evidence="4 5">
    <name type="scientific">Micromonospora azadirachtae</name>
    <dbReference type="NCBI Taxonomy" id="1970735"/>
    <lineage>
        <taxon>Bacteria</taxon>
        <taxon>Bacillati</taxon>
        <taxon>Actinomycetota</taxon>
        <taxon>Actinomycetes</taxon>
        <taxon>Micromonosporales</taxon>
        <taxon>Micromonosporaceae</taxon>
        <taxon>Micromonospora</taxon>
    </lineage>
</organism>
<gene>
    <name evidence="4" type="ORF">ACFQZ8_00940</name>
</gene>
<dbReference type="PANTHER" id="PTHR30461">
    <property type="entry name" value="DNA-INVERTASE FROM LAMBDOID PROPHAGE"/>
    <property type="match status" value="1"/>
</dbReference>
<dbReference type="SMART" id="SM00857">
    <property type="entry name" value="Resolvase"/>
    <property type="match status" value="1"/>
</dbReference>
<dbReference type="EMBL" id="JBHTHM010000010">
    <property type="protein sequence ID" value="MFD0782497.1"/>
    <property type="molecule type" value="Genomic_DNA"/>
</dbReference>
<feature type="domain" description="Recombinase" evidence="3">
    <location>
        <begin position="166"/>
        <end position="313"/>
    </location>
</feature>